<evidence type="ECO:0000313" key="2">
    <source>
        <dbReference type="Proteomes" id="UP000006843"/>
    </source>
</evidence>
<name>Q3IGK0_PSET1</name>
<reference evidence="1 2" key="1">
    <citation type="journal article" date="2005" name="Genome Res.">
        <title>Coping with cold: the genome of the versatile marine Antarctica bacterium Pseudoalteromonas haloplanktis TAC125.</title>
        <authorList>
            <person name="Medigue C."/>
            <person name="Krin E."/>
            <person name="Pascal G."/>
            <person name="Barbe V."/>
            <person name="Bernsel A."/>
            <person name="Bertin P."/>
            <person name="Cheung F."/>
            <person name="Cruveiller S."/>
            <person name="Damico S."/>
            <person name="Duilio A."/>
            <person name="Fang G."/>
            <person name="Feller G."/>
            <person name="Mangenot S."/>
            <person name="Marino G."/>
            <person name="Nilsson J."/>
            <person name="Parilli E."/>
            <person name="Rocha E."/>
            <person name="Rouy Z."/>
            <person name="Sekowska A."/>
            <person name="Tutino M.L."/>
            <person name="Vallenet D."/>
            <person name="von Heijne G."/>
            <person name="Danchin A."/>
        </authorList>
    </citation>
    <scope>NUCLEOTIDE SEQUENCE [LARGE SCALE GENOMIC DNA]</scope>
    <source>
        <strain evidence="2">TAC 125</strain>
    </source>
</reference>
<dbReference type="STRING" id="326442.PSHAa1536"/>
<proteinExistence type="predicted"/>
<dbReference type="HOGENOM" id="CLU_2510138_0_0_6"/>
<dbReference type="PATRIC" id="fig|326442.8.peg.1486"/>
<sequence length="85" mass="9741">MSVKKRTIGDLAAKIFANQHINNNNQPIDPSFAIEQAESFYNTLNDKGYIAKPSNQDMSSKDFLAEMKVMTDEMREDIKEREAKQ</sequence>
<dbReference type="BioCyc" id="PHAL326442:PSHA_RS07545-MONOMER"/>
<evidence type="ECO:0000313" key="1">
    <source>
        <dbReference type="EMBL" id="CAI86609.1"/>
    </source>
</evidence>
<dbReference type="EMBL" id="CR954246">
    <property type="protein sequence ID" value="CAI86609.1"/>
    <property type="molecule type" value="Genomic_DNA"/>
</dbReference>
<dbReference type="KEGG" id="pha:PSHAa1536"/>
<organism evidence="1 2">
    <name type="scientific">Pseudoalteromonas translucida (strain TAC 125)</name>
    <dbReference type="NCBI Taxonomy" id="326442"/>
    <lineage>
        <taxon>Bacteria</taxon>
        <taxon>Pseudomonadati</taxon>
        <taxon>Pseudomonadota</taxon>
        <taxon>Gammaproteobacteria</taxon>
        <taxon>Alteromonadales</taxon>
        <taxon>Pseudoalteromonadaceae</taxon>
        <taxon>Pseudoalteromonas</taxon>
    </lineage>
</organism>
<protein>
    <submittedName>
        <fullName evidence="1">Uncharacterized protein</fullName>
    </submittedName>
</protein>
<accession>Q3IGK0</accession>
<dbReference type="AlphaFoldDB" id="Q3IGK0"/>
<keyword evidence="2" id="KW-1185">Reference proteome</keyword>
<gene>
    <name evidence="1" type="ordered locus">PSHAa1536</name>
</gene>
<dbReference type="Proteomes" id="UP000006843">
    <property type="component" value="Chromosome I"/>
</dbReference>